<gene>
    <name evidence="1" type="ORF">B0H17DRAFT_1217364</name>
</gene>
<dbReference type="PANTHER" id="PTHR33096:SF1">
    <property type="entry name" value="CXC1-LIKE CYSTEINE CLUSTER ASSOCIATED WITH KDZ TRANSPOSASES DOMAIN-CONTAINING PROTEIN"/>
    <property type="match status" value="1"/>
</dbReference>
<protein>
    <submittedName>
        <fullName evidence="1">Uncharacterized protein</fullName>
    </submittedName>
</protein>
<dbReference type="PANTHER" id="PTHR33096">
    <property type="entry name" value="CXC2 DOMAIN-CONTAINING PROTEIN"/>
    <property type="match status" value="1"/>
</dbReference>
<dbReference type="InterPro" id="IPR040521">
    <property type="entry name" value="KDZ"/>
</dbReference>
<evidence type="ECO:0000313" key="2">
    <source>
        <dbReference type="Proteomes" id="UP001221757"/>
    </source>
</evidence>
<keyword evidence="2" id="KW-1185">Reference proteome</keyword>
<dbReference type="Proteomes" id="UP001221757">
    <property type="component" value="Unassembled WGS sequence"/>
</dbReference>
<reference evidence="1" key="1">
    <citation type="submission" date="2023-03" db="EMBL/GenBank/DDBJ databases">
        <title>Massive genome expansion in bonnet fungi (Mycena s.s.) driven by repeated elements and novel gene families across ecological guilds.</title>
        <authorList>
            <consortium name="Lawrence Berkeley National Laboratory"/>
            <person name="Harder C.B."/>
            <person name="Miyauchi S."/>
            <person name="Viragh M."/>
            <person name="Kuo A."/>
            <person name="Thoen E."/>
            <person name="Andreopoulos B."/>
            <person name="Lu D."/>
            <person name="Skrede I."/>
            <person name="Drula E."/>
            <person name="Henrissat B."/>
            <person name="Morin E."/>
            <person name="Kohler A."/>
            <person name="Barry K."/>
            <person name="LaButti K."/>
            <person name="Morin E."/>
            <person name="Salamov A."/>
            <person name="Lipzen A."/>
            <person name="Mereny Z."/>
            <person name="Hegedus B."/>
            <person name="Baldrian P."/>
            <person name="Stursova M."/>
            <person name="Weitz H."/>
            <person name="Taylor A."/>
            <person name="Grigoriev I.V."/>
            <person name="Nagy L.G."/>
            <person name="Martin F."/>
            <person name="Kauserud H."/>
        </authorList>
    </citation>
    <scope>NUCLEOTIDE SEQUENCE</scope>
    <source>
        <strain evidence="1">CBHHK067</strain>
    </source>
</reference>
<organism evidence="1 2">
    <name type="scientific">Mycena rosella</name>
    <name type="common">Pink bonnet</name>
    <name type="synonym">Agaricus rosellus</name>
    <dbReference type="NCBI Taxonomy" id="1033263"/>
    <lineage>
        <taxon>Eukaryota</taxon>
        <taxon>Fungi</taxon>
        <taxon>Dikarya</taxon>
        <taxon>Basidiomycota</taxon>
        <taxon>Agaricomycotina</taxon>
        <taxon>Agaricomycetes</taxon>
        <taxon>Agaricomycetidae</taxon>
        <taxon>Agaricales</taxon>
        <taxon>Marasmiineae</taxon>
        <taxon>Mycenaceae</taxon>
        <taxon>Mycena</taxon>
    </lineage>
</organism>
<sequence length="365" mass="41488">MSEEITERMWGIFDETGIFLALCHHGFVLLIADMVKSGELAKYGLAIANSLLDAFSPDFGFGYNIGCGFEEIIKNSPLGPKAKQLNFKMLVDSFYGHAHNQMCQLWYLATYVLGVLLQVQRSGSDCSICQHLSLQKSGGGGQVSEEKVYLWSLSKELEEETQQIEYYQALVNLQACKKTFDDIFAEGSTANGTAKRHARENYDKAYAAVQAMEQTLEIAIQRYRCCVNKLEELVLKRLFELTKMNISQTDFDILHDPTSNADLQEWATPIARQLMDSFFWLEHVKEEIPCLNIEIRQLVTYIRNEKALLLQKEVEVRVTDPNLAYFIGKYCSRQGHADKNCMVHLWVMAKKLGSRFTGTLATGIR</sequence>
<name>A0AAD7FN84_MYCRO</name>
<dbReference type="AlphaFoldDB" id="A0AAD7FN84"/>
<comment type="caution">
    <text evidence="1">The sequence shown here is derived from an EMBL/GenBank/DDBJ whole genome shotgun (WGS) entry which is preliminary data.</text>
</comment>
<dbReference type="Pfam" id="PF18758">
    <property type="entry name" value="KDZ"/>
    <property type="match status" value="1"/>
</dbReference>
<dbReference type="EMBL" id="JARKIE010000477">
    <property type="protein sequence ID" value="KAJ7634028.1"/>
    <property type="molecule type" value="Genomic_DNA"/>
</dbReference>
<evidence type="ECO:0000313" key="1">
    <source>
        <dbReference type="EMBL" id="KAJ7634028.1"/>
    </source>
</evidence>
<proteinExistence type="predicted"/>
<accession>A0AAD7FN84</accession>